<dbReference type="InterPro" id="IPR042177">
    <property type="entry name" value="Cell/Rod_1"/>
</dbReference>
<dbReference type="PANTHER" id="PTHR34138">
    <property type="entry name" value="CELL SHAPE-DETERMINING PROTEIN MREC"/>
    <property type="match status" value="1"/>
</dbReference>
<keyword evidence="3 5" id="KW-0133">Cell shape</keyword>
<evidence type="ECO:0000259" key="6">
    <source>
        <dbReference type="Pfam" id="PF04085"/>
    </source>
</evidence>
<feature type="domain" description="Rod shape-determining protein MreC beta-barrel core" evidence="6">
    <location>
        <begin position="110"/>
        <end position="258"/>
    </location>
</feature>
<protein>
    <recommendedName>
        <fullName evidence="2 5">Cell shape-determining protein MreC</fullName>
    </recommendedName>
    <alternativeName>
        <fullName evidence="4 5">Cell shape protein MreC</fullName>
    </alternativeName>
</protein>
<evidence type="ECO:0000313" key="8">
    <source>
        <dbReference type="Proteomes" id="UP000468581"/>
    </source>
</evidence>
<sequence length="275" mass="31337">MQNIIAFFIRNRNFFFFLALLSLSLVFTFQSHSYHRSKFINSANWLTGGVYESVNNISSYFDLKEQNQKLVEENLRLRNLILNQGENTVDSLIKDSTNNLLNYRIKSATVIKNSYNKTKNYILINKGKKDGIKQDLGVITTNGIVGIIDNTSSGHSTVQSVLNSLSEINAQLKNTSHFGTLEWDTKKRNIVQLTDIPDLANPQVGDTIITGGMSTIFPKNIPIGTIMDFKFDDSENYYIINVKLFNDMTSLEHVYIIENMNTDEIKQLENLTNEQ</sequence>
<keyword evidence="8" id="KW-1185">Reference proteome</keyword>
<comment type="function">
    <text evidence="5">Involved in formation and maintenance of cell shape.</text>
</comment>
<dbReference type="PANTHER" id="PTHR34138:SF1">
    <property type="entry name" value="CELL SHAPE-DETERMINING PROTEIN MREC"/>
    <property type="match status" value="1"/>
</dbReference>
<dbReference type="Proteomes" id="UP000468581">
    <property type="component" value="Unassembled WGS sequence"/>
</dbReference>
<organism evidence="7 8">
    <name type="scientific">Leptobacterium flavescens</name>
    <dbReference type="NCBI Taxonomy" id="472055"/>
    <lineage>
        <taxon>Bacteria</taxon>
        <taxon>Pseudomonadati</taxon>
        <taxon>Bacteroidota</taxon>
        <taxon>Flavobacteriia</taxon>
        <taxon>Flavobacteriales</taxon>
        <taxon>Flavobacteriaceae</taxon>
        <taxon>Leptobacterium</taxon>
    </lineage>
</organism>
<reference evidence="7 8" key="1">
    <citation type="submission" date="2020-01" db="EMBL/GenBank/DDBJ databases">
        <title>Leptobacterium flavescens.</title>
        <authorList>
            <person name="Wang G."/>
        </authorList>
    </citation>
    <scope>NUCLEOTIDE SEQUENCE [LARGE SCALE GENOMIC DNA]</scope>
    <source>
        <strain evidence="7 8">KCTC 22160</strain>
    </source>
</reference>
<evidence type="ECO:0000256" key="3">
    <source>
        <dbReference type="ARBA" id="ARBA00022960"/>
    </source>
</evidence>
<dbReference type="EMBL" id="JAABOO010000003">
    <property type="protein sequence ID" value="NER14800.1"/>
    <property type="molecule type" value="Genomic_DNA"/>
</dbReference>
<dbReference type="Pfam" id="PF04085">
    <property type="entry name" value="MreC"/>
    <property type="match status" value="1"/>
</dbReference>
<dbReference type="GO" id="GO:0005886">
    <property type="term" value="C:plasma membrane"/>
    <property type="evidence" value="ECO:0007669"/>
    <property type="project" value="TreeGrafter"/>
</dbReference>
<dbReference type="Gene3D" id="2.40.10.340">
    <property type="entry name" value="Rod shape-determining protein MreC, domain 1"/>
    <property type="match status" value="1"/>
</dbReference>
<gene>
    <name evidence="7" type="primary">mreC</name>
    <name evidence="7" type="ORF">GWK08_15190</name>
</gene>
<accession>A0A6P0UQP0</accession>
<evidence type="ECO:0000313" key="7">
    <source>
        <dbReference type="EMBL" id="NER14800.1"/>
    </source>
</evidence>
<dbReference type="NCBIfam" id="NF010532">
    <property type="entry name" value="PRK13922.9-3"/>
    <property type="match status" value="1"/>
</dbReference>
<evidence type="ECO:0000256" key="4">
    <source>
        <dbReference type="ARBA" id="ARBA00032089"/>
    </source>
</evidence>
<dbReference type="GO" id="GO:0008360">
    <property type="term" value="P:regulation of cell shape"/>
    <property type="evidence" value="ECO:0007669"/>
    <property type="project" value="UniProtKB-KW"/>
</dbReference>
<dbReference type="Gene3D" id="2.40.10.350">
    <property type="entry name" value="Rod shape-determining protein MreC, domain 2"/>
    <property type="match status" value="1"/>
</dbReference>
<proteinExistence type="inferred from homology"/>
<evidence type="ECO:0000256" key="2">
    <source>
        <dbReference type="ARBA" id="ARBA00013855"/>
    </source>
</evidence>
<dbReference type="InterPro" id="IPR055342">
    <property type="entry name" value="MreC_beta-barrel_core"/>
</dbReference>
<comment type="caution">
    <text evidence="7">The sequence shown here is derived from an EMBL/GenBank/DDBJ whole genome shotgun (WGS) entry which is preliminary data.</text>
</comment>
<evidence type="ECO:0000256" key="5">
    <source>
        <dbReference type="PIRNR" id="PIRNR038471"/>
    </source>
</evidence>
<dbReference type="AlphaFoldDB" id="A0A6P0UQP0"/>
<dbReference type="RefSeq" id="WP_163608080.1">
    <property type="nucleotide sequence ID" value="NZ_JAABOO010000003.1"/>
</dbReference>
<dbReference type="PIRSF" id="PIRSF038471">
    <property type="entry name" value="MreC"/>
    <property type="match status" value="1"/>
</dbReference>
<evidence type="ECO:0000256" key="1">
    <source>
        <dbReference type="ARBA" id="ARBA00009369"/>
    </source>
</evidence>
<dbReference type="InterPro" id="IPR007221">
    <property type="entry name" value="MreC"/>
</dbReference>
<name>A0A6P0UQP0_9FLAO</name>
<comment type="similarity">
    <text evidence="1 5">Belongs to the MreC family.</text>
</comment>
<dbReference type="InterPro" id="IPR042175">
    <property type="entry name" value="Cell/Rod_MreC_2"/>
</dbReference>